<organism evidence="2 3">
    <name type="scientific">Gemmobacter aquaticus</name>
    <dbReference type="NCBI Taxonomy" id="490185"/>
    <lineage>
        <taxon>Bacteria</taxon>
        <taxon>Pseudomonadati</taxon>
        <taxon>Pseudomonadota</taxon>
        <taxon>Alphaproteobacteria</taxon>
        <taxon>Rhodobacterales</taxon>
        <taxon>Paracoccaceae</taxon>
        <taxon>Gemmobacter</taxon>
    </lineage>
</organism>
<feature type="signal peptide" evidence="1">
    <location>
        <begin position="1"/>
        <end position="25"/>
    </location>
</feature>
<proteinExistence type="predicted"/>
<protein>
    <submittedName>
        <fullName evidence="2">Uncharacterized protein</fullName>
    </submittedName>
</protein>
<evidence type="ECO:0000313" key="3">
    <source>
        <dbReference type="Proteomes" id="UP000598196"/>
    </source>
</evidence>
<dbReference type="OrthoDB" id="7876059at2"/>
<reference evidence="2 3" key="1">
    <citation type="journal article" date="2014" name="Int. J. Syst. Evol. Microbiol.">
        <title>Complete genome sequence of Corynebacterium casei LMG S-19264T (=DSM 44701T), isolated from a smear-ripened cheese.</title>
        <authorList>
            <consortium name="US DOE Joint Genome Institute (JGI-PGF)"/>
            <person name="Walter F."/>
            <person name="Albersmeier A."/>
            <person name="Kalinowski J."/>
            <person name="Ruckert C."/>
        </authorList>
    </citation>
    <scope>NUCLEOTIDE SEQUENCE [LARGE SCALE GENOMIC DNA]</scope>
    <source>
        <strain evidence="2 3">CGMCC 1.7029</strain>
    </source>
</reference>
<evidence type="ECO:0000313" key="2">
    <source>
        <dbReference type="EMBL" id="GGO27230.1"/>
    </source>
</evidence>
<accession>A0A917YJD7</accession>
<keyword evidence="3" id="KW-1185">Reference proteome</keyword>
<sequence length="118" mass="12011">MKLDALFLAGVATGLSACAAAPARAPEVAAETAAFPVTVEGVSYQAIVTPGAFGQALTGAGAQTVAGRTIRVAPLAYDQGKRAKDVAQRACDQARGRFQPQALGRFAGNEWIFEGGCA</sequence>
<dbReference type="RefSeq" id="WP_146285371.1">
    <property type="nucleotide sequence ID" value="NZ_BMLP01000001.1"/>
</dbReference>
<dbReference type="PROSITE" id="PS51257">
    <property type="entry name" value="PROKAR_LIPOPROTEIN"/>
    <property type="match status" value="1"/>
</dbReference>
<keyword evidence="1" id="KW-0732">Signal</keyword>
<gene>
    <name evidence="2" type="ORF">GCM10010991_08750</name>
</gene>
<feature type="chain" id="PRO_5036813804" evidence="1">
    <location>
        <begin position="26"/>
        <end position="118"/>
    </location>
</feature>
<evidence type="ECO:0000256" key="1">
    <source>
        <dbReference type="SAM" id="SignalP"/>
    </source>
</evidence>
<comment type="caution">
    <text evidence="2">The sequence shown here is derived from an EMBL/GenBank/DDBJ whole genome shotgun (WGS) entry which is preliminary data.</text>
</comment>
<name>A0A917YJD7_9RHOB</name>
<dbReference type="EMBL" id="BMLP01000001">
    <property type="protein sequence ID" value="GGO27230.1"/>
    <property type="molecule type" value="Genomic_DNA"/>
</dbReference>
<dbReference type="Proteomes" id="UP000598196">
    <property type="component" value="Unassembled WGS sequence"/>
</dbReference>
<dbReference type="AlphaFoldDB" id="A0A917YJD7"/>